<dbReference type="Proteomes" id="UP001152747">
    <property type="component" value="Unassembled WGS sequence"/>
</dbReference>
<proteinExistence type="predicted"/>
<dbReference type="AlphaFoldDB" id="A0A9P1I7H4"/>
<dbReference type="EMBL" id="CANHGI010000001">
    <property type="protein sequence ID" value="CAI5439606.1"/>
    <property type="molecule type" value="Genomic_DNA"/>
</dbReference>
<comment type="caution">
    <text evidence="1">The sequence shown here is derived from an EMBL/GenBank/DDBJ whole genome shotgun (WGS) entry which is preliminary data.</text>
</comment>
<keyword evidence="2" id="KW-1185">Reference proteome</keyword>
<evidence type="ECO:0000313" key="1">
    <source>
        <dbReference type="EMBL" id="CAI5439606.1"/>
    </source>
</evidence>
<sequence>MRCFDAIVASKITEIESDATFAALPITKCVSDENGYVIGRKACTDNCGHTDVSCPIKAWRFLMIFVKKIFTLQILNCNNVTKFMSFDVWFSMKNLH</sequence>
<protein>
    <submittedName>
        <fullName evidence="1">Uncharacterized protein</fullName>
    </submittedName>
</protein>
<evidence type="ECO:0000313" key="2">
    <source>
        <dbReference type="Proteomes" id="UP001152747"/>
    </source>
</evidence>
<accession>A0A9P1I7H4</accession>
<gene>
    <name evidence="1" type="ORF">CAMP_LOCUS2243</name>
</gene>
<organism evidence="1 2">
    <name type="scientific">Caenorhabditis angaria</name>
    <dbReference type="NCBI Taxonomy" id="860376"/>
    <lineage>
        <taxon>Eukaryota</taxon>
        <taxon>Metazoa</taxon>
        <taxon>Ecdysozoa</taxon>
        <taxon>Nematoda</taxon>
        <taxon>Chromadorea</taxon>
        <taxon>Rhabditida</taxon>
        <taxon>Rhabditina</taxon>
        <taxon>Rhabditomorpha</taxon>
        <taxon>Rhabditoidea</taxon>
        <taxon>Rhabditidae</taxon>
        <taxon>Peloderinae</taxon>
        <taxon>Caenorhabditis</taxon>
    </lineage>
</organism>
<name>A0A9P1I7H4_9PELO</name>
<reference evidence="1" key="1">
    <citation type="submission" date="2022-11" db="EMBL/GenBank/DDBJ databases">
        <authorList>
            <person name="Kikuchi T."/>
        </authorList>
    </citation>
    <scope>NUCLEOTIDE SEQUENCE</scope>
    <source>
        <strain evidence="1">PS1010</strain>
    </source>
</reference>